<gene>
    <name evidence="1" type="ORF">PSS4_v1_210030</name>
</gene>
<organism evidence="1">
    <name type="scientific">Ralstonia solanacearum</name>
    <name type="common">Pseudomonas solanacearum</name>
    <dbReference type="NCBI Taxonomy" id="305"/>
    <lineage>
        <taxon>Bacteria</taxon>
        <taxon>Pseudomonadati</taxon>
        <taxon>Pseudomonadota</taxon>
        <taxon>Betaproteobacteria</taxon>
        <taxon>Burkholderiales</taxon>
        <taxon>Burkholderiaceae</taxon>
        <taxon>Ralstonia</taxon>
        <taxon>Ralstonia solanacearum species complex</taxon>
    </lineage>
</organism>
<reference evidence="1" key="1">
    <citation type="submission" date="2015-10" db="EMBL/GenBank/DDBJ databases">
        <authorList>
            <person name="Gilbert D.G."/>
        </authorList>
    </citation>
    <scope>NUCLEOTIDE SEQUENCE</scope>
    <source>
        <strain evidence="1">Phyl III-seqv23</strain>
    </source>
</reference>
<dbReference type="EMBL" id="LN899821">
    <property type="protein sequence ID" value="CUV16989.1"/>
    <property type="molecule type" value="Genomic_DNA"/>
</dbReference>
<accession>A0A0S4U424</accession>
<proteinExistence type="predicted"/>
<protein>
    <submittedName>
        <fullName evidence="1">Uncharacterized protein</fullName>
    </submittedName>
</protein>
<dbReference type="AlphaFoldDB" id="A0A0S4U424"/>
<name>A0A0S4U424_RALSL</name>
<evidence type="ECO:0000313" key="1">
    <source>
        <dbReference type="EMBL" id="CUV16989.1"/>
    </source>
</evidence>
<sequence length="67" mass="7646">MNLRWTKVLNGLLCGVNMLHENDFTFSPLSEVHWHDAPCEPRPRKGRGSRFLTRSPLPVTGAGFFCF</sequence>